<feature type="region of interest" description="Disordered" evidence="1">
    <location>
        <begin position="261"/>
        <end position="402"/>
    </location>
</feature>
<feature type="compositionally biased region" description="Basic and acidic residues" evidence="1">
    <location>
        <begin position="370"/>
        <end position="383"/>
    </location>
</feature>
<dbReference type="Proteomes" id="UP000224634">
    <property type="component" value="Unassembled WGS sequence"/>
</dbReference>
<feature type="compositionally biased region" description="Basic and acidic residues" evidence="1">
    <location>
        <begin position="274"/>
        <end position="283"/>
    </location>
</feature>
<evidence type="ECO:0000313" key="3">
    <source>
        <dbReference type="Proteomes" id="UP000224634"/>
    </source>
</evidence>
<organism evidence="2 3">
    <name type="scientific">Polytolypa hystricis (strain UAMH7299)</name>
    <dbReference type="NCBI Taxonomy" id="1447883"/>
    <lineage>
        <taxon>Eukaryota</taxon>
        <taxon>Fungi</taxon>
        <taxon>Dikarya</taxon>
        <taxon>Ascomycota</taxon>
        <taxon>Pezizomycotina</taxon>
        <taxon>Eurotiomycetes</taxon>
        <taxon>Eurotiomycetidae</taxon>
        <taxon>Onygenales</taxon>
        <taxon>Onygenales incertae sedis</taxon>
        <taxon>Polytolypa</taxon>
    </lineage>
</organism>
<dbReference type="AlphaFoldDB" id="A0A2B7YQW7"/>
<accession>A0A2B7YQW7</accession>
<evidence type="ECO:0000256" key="1">
    <source>
        <dbReference type="SAM" id="MobiDB-lite"/>
    </source>
</evidence>
<proteinExistence type="predicted"/>
<reference evidence="2 3" key="1">
    <citation type="submission" date="2017-10" db="EMBL/GenBank/DDBJ databases">
        <title>Comparative genomics in systemic dimorphic fungi from Ajellomycetaceae.</title>
        <authorList>
            <person name="Munoz J.F."/>
            <person name="Mcewen J.G."/>
            <person name="Clay O.K."/>
            <person name="Cuomo C.A."/>
        </authorList>
    </citation>
    <scope>NUCLEOTIDE SEQUENCE [LARGE SCALE GENOMIC DNA]</scope>
    <source>
        <strain evidence="2 3">UAMH7299</strain>
    </source>
</reference>
<protein>
    <submittedName>
        <fullName evidence="2">Uncharacterized protein</fullName>
    </submittedName>
</protein>
<feature type="compositionally biased region" description="Acidic residues" evidence="1">
    <location>
        <begin position="445"/>
        <end position="456"/>
    </location>
</feature>
<dbReference type="EMBL" id="PDNA01000024">
    <property type="protein sequence ID" value="PGH23383.1"/>
    <property type="molecule type" value="Genomic_DNA"/>
</dbReference>
<gene>
    <name evidence="2" type="ORF">AJ80_02493</name>
</gene>
<keyword evidence="3" id="KW-1185">Reference proteome</keyword>
<comment type="caution">
    <text evidence="2">The sequence shown here is derived from an EMBL/GenBank/DDBJ whole genome shotgun (WGS) entry which is preliminary data.</text>
</comment>
<feature type="compositionally biased region" description="Basic and acidic residues" evidence="1">
    <location>
        <begin position="35"/>
        <end position="51"/>
    </location>
</feature>
<feature type="region of interest" description="Disordered" evidence="1">
    <location>
        <begin position="1"/>
        <end position="88"/>
    </location>
</feature>
<feature type="region of interest" description="Disordered" evidence="1">
    <location>
        <begin position="431"/>
        <end position="458"/>
    </location>
</feature>
<sequence length="577" mass="65561">MDNETGSRLSLPKPDDPRDLEMTDEETGSLQCPSKLEDPREPDMMDDETRSHRSPSMLEDNQETDMADGDFRSSKTSASEKDDDEDDTNIANVTAAAVNALASIKPPRQHSAASVNDHNETDPVLGQLDWSINNLPEILYSFLPEEISERSRTSPIEVPMKPSPWGETDIRDFAILPDRISSNVEEFRVEAWFRLDARIHLDDITSRMNPRYRVANNAFQLRGVRFRKAFNIVAWGTGSTSTNEFAKKMGKVMEDMGIDPATNCTRGLTPGLIDPEKGEEEGNRIFVPEPFATRYNSSTVHQKPADLPEDTEDDDCNLKTWKETGDDEQSTTDFNRDVKMRDVDEEEDSGEACEKAVGASGNSEDTQMGELEHEHNYRRDRSRGGKAVHMYSGGEGHEDSRDVRESLCEREEEEEADYAGHGTHVVIPSIECDVPPSDDGLSIKEDDEEDDEEDDAPPINVEDRFFRASPFPEARYEDERLRKQEANETVTPKRLKWTESFYYYHGNAYLAYKMMERASFMYGRENTIDTEYSQQLMRTYYPELLVESCVQNTNASYLRSLTVAGPLNQTSNELTDF</sequence>
<evidence type="ECO:0000313" key="2">
    <source>
        <dbReference type="EMBL" id="PGH23383.1"/>
    </source>
</evidence>
<dbReference type="OrthoDB" id="5348779at2759"/>
<name>A0A2B7YQW7_POLH7</name>